<proteinExistence type="predicted"/>
<dbReference type="PANTHER" id="PTHR47967">
    <property type="entry name" value="OS07G0603500 PROTEIN-RELATED"/>
    <property type="match status" value="1"/>
</dbReference>
<accession>A0AAW1W6T9</accession>
<organism evidence="4 5">
    <name type="scientific">Rubus argutus</name>
    <name type="common">Southern blackberry</name>
    <dbReference type="NCBI Taxonomy" id="59490"/>
    <lineage>
        <taxon>Eukaryota</taxon>
        <taxon>Viridiplantae</taxon>
        <taxon>Streptophyta</taxon>
        <taxon>Embryophyta</taxon>
        <taxon>Tracheophyta</taxon>
        <taxon>Spermatophyta</taxon>
        <taxon>Magnoliopsida</taxon>
        <taxon>eudicotyledons</taxon>
        <taxon>Gunneridae</taxon>
        <taxon>Pentapetalae</taxon>
        <taxon>rosids</taxon>
        <taxon>fabids</taxon>
        <taxon>Rosales</taxon>
        <taxon>Rosaceae</taxon>
        <taxon>Rosoideae</taxon>
        <taxon>Rosoideae incertae sedis</taxon>
        <taxon>Rubus</taxon>
    </lineage>
</organism>
<evidence type="ECO:0000256" key="3">
    <source>
        <dbReference type="SAM" id="MobiDB-lite"/>
    </source>
</evidence>
<reference evidence="4 5" key="1">
    <citation type="journal article" date="2023" name="G3 (Bethesda)">
        <title>A chromosome-length genome assembly and annotation of blackberry (Rubus argutus, cv. 'Hillquist').</title>
        <authorList>
            <person name="Bruna T."/>
            <person name="Aryal R."/>
            <person name="Dudchenko O."/>
            <person name="Sargent D.J."/>
            <person name="Mead D."/>
            <person name="Buti M."/>
            <person name="Cavallini A."/>
            <person name="Hytonen T."/>
            <person name="Andres J."/>
            <person name="Pham M."/>
            <person name="Weisz D."/>
            <person name="Mascagni F."/>
            <person name="Usai G."/>
            <person name="Natali L."/>
            <person name="Bassil N."/>
            <person name="Fernandez G.E."/>
            <person name="Lomsadze A."/>
            <person name="Armour M."/>
            <person name="Olukolu B."/>
            <person name="Poorten T."/>
            <person name="Britton C."/>
            <person name="Davik J."/>
            <person name="Ashrafi H."/>
            <person name="Aiden E.L."/>
            <person name="Borodovsky M."/>
            <person name="Worthington M."/>
        </authorList>
    </citation>
    <scope>NUCLEOTIDE SEQUENCE [LARGE SCALE GENOMIC DNA]</scope>
    <source>
        <strain evidence="4">PI 553951</strain>
    </source>
</reference>
<protein>
    <recommendedName>
        <fullName evidence="6">Peptidase A1 domain-containing protein</fullName>
    </recommendedName>
</protein>
<dbReference type="GO" id="GO:0008233">
    <property type="term" value="F:peptidase activity"/>
    <property type="evidence" value="ECO:0007669"/>
    <property type="project" value="UniProtKB-KW"/>
</dbReference>
<dbReference type="Proteomes" id="UP001457282">
    <property type="component" value="Unassembled WGS sequence"/>
</dbReference>
<dbReference type="EMBL" id="JBEDUW010000006">
    <property type="protein sequence ID" value="KAK9919654.1"/>
    <property type="molecule type" value="Genomic_DNA"/>
</dbReference>
<dbReference type="Gene3D" id="2.40.70.10">
    <property type="entry name" value="Acid Proteases"/>
    <property type="match status" value="1"/>
</dbReference>
<dbReference type="AlphaFoldDB" id="A0AAW1W6T9"/>
<keyword evidence="5" id="KW-1185">Reference proteome</keyword>
<keyword evidence="1" id="KW-0645">Protease</keyword>
<feature type="compositionally biased region" description="Polar residues" evidence="3">
    <location>
        <begin position="1"/>
        <end position="18"/>
    </location>
</feature>
<evidence type="ECO:0000313" key="5">
    <source>
        <dbReference type="Proteomes" id="UP001457282"/>
    </source>
</evidence>
<gene>
    <name evidence="4" type="ORF">M0R45_028240</name>
</gene>
<dbReference type="InterPro" id="IPR051708">
    <property type="entry name" value="Plant_Aspart_Prot_A1"/>
</dbReference>
<keyword evidence="2" id="KW-0378">Hydrolase</keyword>
<dbReference type="GO" id="GO:0005576">
    <property type="term" value="C:extracellular region"/>
    <property type="evidence" value="ECO:0007669"/>
    <property type="project" value="TreeGrafter"/>
</dbReference>
<evidence type="ECO:0008006" key="6">
    <source>
        <dbReference type="Google" id="ProtNLM"/>
    </source>
</evidence>
<dbReference type="SUPFAM" id="SSF50630">
    <property type="entry name" value="Acid proteases"/>
    <property type="match status" value="1"/>
</dbReference>
<dbReference type="InterPro" id="IPR021109">
    <property type="entry name" value="Peptidase_aspartic_dom_sf"/>
</dbReference>
<feature type="region of interest" description="Disordered" evidence="3">
    <location>
        <begin position="1"/>
        <end position="20"/>
    </location>
</feature>
<dbReference type="PANTHER" id="PTHR47967:SF128">
    <property type="entry name" value="ASPARTIC PROTEINASE CDR1-LIKE"/>
    <property type="match status" value="1"/>
</dbReference>
<dbReference type="GO" id="GO:0006508">
    <property type="term" value="P:proteolysis"/>
    <property type="evidence" value="ECO:0007669"/>
    <property type="project" value="UniProtKB-KW"/>
</dbReference>
<evidence type="ECO:0000256" key="2">
    <source>
        <dbReference type="ARBA" id="ARBA00022801"/>
    </source>
</evidence>
<comment type="caution">
    <text evidence="4">The sequence shown here is derived from an EMBL/GenBank/DDBJ whole genome shotgun (WGS) entry which is preliminary data.</text>
</comment>
<sequence length="200" mass="21232">MTESVMMISPSSTITNPESPLVLPSDPGQVFYVVVGIGTPTVPHKLTKVAFDTTSSVTWAQGVLSVPERKGSDNVQSQEFQNLPGIAVQGSECVRGRSPFHQVVVPATNSSRAPTLDFGPQAVISGDGIQTTPLLKVPGNLFSLNVTGISLNGKLVVDLLRLARAPSERGGSFVLDSIAPNTLMKQQDYHGLSQAVVYYI</sequence>
<name>A0AAW1W6T9_RUBAR</name>
<evidence type="ECO:0000256" key="1">
    <source>
        <dbReference type="ARBA" id="ARBA00022670"/>
    </source>
</evidence>
<evidence type="ECO:0000313" key="4">
    <source>
        <dbReference type="EMBL" id="KAK9919654.1"/>
    </source>
</evidence>